<keyword evidence="1" id="KW-0472">Membrane</keyword>
<dbReference type="RefSeq" id="WP_012067998.1">
    <property type="nucleotide sequence ID" value="NZ_JACDUL010000004.1"/>
</dbReference>
<dbReference type="EMBL" id="JACDUL010000004">
    <property type="protein sequence ID" value="MBA2862942.1"/>
    <property type="molecule type" value="Genomic_DNA"/>
</dbReference>
<evidence type="ECO:0000256" key="1">
    <source>
        <dbReference type="SAM" id="Phobius"/>
    </source>
</evidence>
<sequence>MIHNKTENLIHTFFYVCFMAFVMTTYNLALHRGFSAEVLKVSWLSFPLTFIVAFTLEYYVVGRHGMKLVFKLHKDHHTAFQKRAIAALVIVSGMASLMSLYGSILTVGFSNELPLTWGHNLVINFIFAYPLIVFVAGPLVGFVFRKIFPEGSIIDVAK</sequence>
<gene>
    <name evidence="2" type="ORF">HNP90_001839</name>
</gene>
<feature type="transmembrane region" description="Helical" evidence="1">
    <location>
        <begin position="12"/>
        <end position="29"/>
    </location>
</feature>
<keyword evidence="1" id="KW-1133">Transmembrane helix</keyword>
<dbReference type="AlphaFoldDB" id="A0A7J9PI82"/>
<feature type="transmembrane region" description="Helical" evidence="1">
    <location>
        <begin position="41"/>
        <end position="61"/>
    </location>
</feature>
<dbReference type="Pfam" id="PF11391">
    <property type="entry name" value="DUF2798"/>
    <property type="match status" value="2"/>
</dbReference>
<feature type="transmembrane region" description="Helical" evidence="1">
    <location>
        <begin position="121"/>
        <end position="144"/>
    </location>
</feature>
<evidence type="ECO:0008006" key="4">
    <source>
        <dbReference type="Google" id="ProtNLM"/>
    </source>
</evidence>
<proteinExistence type="predicted"/>
<organism evidence="2 3">
    <name type="scientific">Methanococcus maripaludis</name>
    <name type="common">Methanococcus deltae</name>
    <dbReference type="NCBI Taxonomy" id="39152"/>
    <lineage>
        <taxon>Archaea</taxon>
        <taxon>Methanobacteriati</taxon>
        <taxon>Methanobacteriota</taxon>
        <taxon>Methanomada group</taxon>
        <taxon>Methanococci</taxon>
        <taxon>Methanococcales</taxon>
        <taxon>Methanococcaceae</taxon>
        <taxon>Methanococcus</taxon>
    </lineage>
</organism>
<accession>A0A7J9PI82</accession>
<dbReference type="Proteomes" id="UP000533207">
    <property type="component" value="Unassembled WGS sequence"/>
</dbReference>
<reference evidence="2 3" key="1">
    <citation type="submission" date="2020-07" db="EMBL/GenBank/DDBJ databases">
        <title>Genomic Encyclopedia of Type Strains, Phase IV (KMG-V): Genome sequencing to study the core and pangenomes of soil and plant-associated prokaryotes.</title>
        <authorList>
            <person name="Whitman W."/>
        </authorList>
    </citation>
    <scope>NUCLEOTIDE SEQUENCE [LARGE SCALE GENOMIC DNA]</scope>
    <source>
        <strain evidence="2 3">C8</strain>
    </source>
</reference>
<evidence type="ECO:0000313" key="3">
    <source>
        <dbReference type="Proteomes" id="UP000533207"/>
    </source>
</evidence>
<dbReference type="InterPro" id="IPR021529">
    <property type="entry name" value="DUF2798"/>
</dbReference>
<keyword evidence="1" id="KW-0812">Transmembrane</keyword>
<name>A0A7J9PI82_METMI</name>
<comment type="caution">
    <text evidence="2">The sequence shown here is derived from an EMBL/GenBank/DDBJ whole genome shotgun (WGS) entry which is preliminary data.</text>
</comment>
<evidence type="ECO:0000313" key="2">
    <source>
        <dbReference type="EMBL" id="MBA2862942.1"/>
    </source>
</evidence>
<feature type="transmembrane region" description="Helical" evidence="1">
    <location>
        <begin position="84"/>
        <end position="109"/>
    </location>
</feature>
<protein>
    <recommendedName>
        <fullName evidence="4">DUF2798 domain-containing protein</fullName>
    </recommendedName>
</protein>